<evidence type="ECO:0000256" key="1">
    <source>
        <dbReference type="SAM" id="MobiDB-lite"/>
    </source>
</evidence>
<gene>
    <name evidence="2" type="ORF">VKT23_016269</name>
</gene>
<dbReference type="CDD" id="cd15489">
    <property type="entry name" value="PHD_SF"/>
    <property type="match status" value="1"/>
</dbReference>
<evidence type="ECO:0008006" key="4">
    <source>
        <dbReference type="Google" id="ProtNLM"/>
    </source>
</evidence>
<dbReference type="SUPFAM" id="SSF57903">
    <property type="entry name" value="FYVE/PHD zinc finger"/>
    <property type="match status" value="1"/>
</dbReference>
<feature type="region of interest" description="Disordered" evidence="1">
    <location>
        <begin position="251"/>
        <end position="273"/>
    </location>
</feature>
<dbReference type="Proteomes" id="UP001498398">
    <property type="component" value="Unassembled WGS sequence"/>
</dbReference>
<feature type="compositionally biased region" description="Polar residues" evidence="1">
    <location>
        <begin position="593"/>
        <end position="604"/>
    </location>
</feature>
<sequence>MLERDLDEVLAAFKIDKSDVTGNKRYRKWASPVNTRTIAYEDIDPIDNLHMGPHYEVHSAKLGGRLVVLKVFHGPQADEHSRSALTFSHQFLNPNILRAVATSSPNSSVPFIVFDGSCQANTESRIASALTDSLSRSVRLGLTIVGGLSAGLDYLFMNDMPPSFFMEQALEIYITDDDSIKIGFGAVDLEPGLDDDIGDGADKEDKRWRMFNNLCDKTFRQASQLLHQDEGTNREESESAILEILDDHIPSRSISGRSDSTSTQSAEEPSSLVKPRRELVWRVPADGSTTVSAIARHYRRYLQAARIQDAQHPSLRQLRARTGKQSRIRHRCLGYKKEEINLTTTIDDSAVISRVTPSLHELCSVCGEIVDDRGEFDCVCGLEDDGFSATAKCSICHIWSHLACIDLQGERNTAFVCDWCQLRLPQADGGSAAWERSQNRSSFTLEQFSNSALFGQEQRSPLPFIPPLYSPPSPPLPQDENSSTSAKRRRHTPSPLSSPFIPPRASPPPPPPLEIPQARPGWRRVTKRSNKRPISPPPQFVPGSWDEGPWPQVPSWATWQPNPEFQPTPPSPVPTLLVPDHGSPGLFGPRTPRAQSWATWQPDPQFQPTPPSVEPALLPEVEGSPGLFGPRSPRH</sequence>
<feature type="compositionally biased region" description="Low complexity" evidence="1">
    <location>
        <begin position="251"/>
        <end position="265"/>
    </location>
</feature>
<keyword evidence="3" id="KW-1185">Reference proteome</keyword>
<dbReference type="InterPro" id="IPR011011">
    <property type="entry name" value="Znf_FYVE_PHD"/>
</dbReference>
<feature type="compositionally biased region" description="Pro residues" evidence="1">
    <location>
        <begin position="500"/>
        <end position="514"/>
    </location>
</feature>
<accession>A0ABR1IWQ4</accession>
<organism evidence="2 3">
    <name type="scientific">Marasmiellus scandens</name>
    <dbReference type="NCBI Taxonomy" id="2682957"/>
    <lineage>
        <taxon>Eukaryota</taxon>
        <taxon>Fungi</taxon>
        <taxon>Dikarya</taxon>
        <taxon>Basidiomycota</taxon>
        <taxon>Agaricomycotina</taxon>
        <taxon>Agaricomycetes</taxon>
        <taxon>Agaricomycetidae</taxon>
        <taxon>Agaricales</taxon>
        <taxon>Marasmiineae</taxon>
        <taxon>Omphalotaceae</taxon>
        <taxon>Marasmiellus</taxon>
    </lineage>
</organism>
<evidence type="ECO:0000313" key="3">
    <source>
        <dbReference type="Proteomes" id="UP001498398"/>
    </source>
</evidence>
<dbReference type="InterPro" id="IPR013083">
    <property type="entry name" value="Znf_RING/FYVE/PHD"/>
</dbReference>
<feature type="region of interest" description="Disordered" evidence="1">
    <location>
        <begin position="464"/>
        <end position="635"/>
    </location>
</feature>
<protein>
    <recommendedName>
        <fullName evidence="4">Zinc finger PHD-type domain-containing protein</fullName>
    </recommendedName>
</protein>
<evidence type="ECO:0000313" key="2">
    <source>
        <dbReference type="EMBL" id="KAK7441991.1"/>
    </source>
</evidence>
<name>A0ABR1IWQ4_9AGAR</name>
<proteinExistence type="predicted"/>
<feature type="compositionally biased region" description="Pro residues" evidence="1">
    <location>
        <begin position="564"/>
        <end position="573"/>
    </location>
</feature>
<comment type="caution">
    <text evidence="2">The sequence shown here is derived from an EMBL/GenBank/DDBJ whole genome shotgun (WGS) entry which is preliminary data.</text>
</comment>
<reference evidence="2 3" key="1">
    <citation type="submission" date="2024-01" db="EMBL/GenBank/DDBJ databases">
        <title>A draft genome for the cacao thread blight pathogen Marasmiellus scandens.</title>
        <authorList>
            <person name="Baruah I.K."/>
            <person name="Leung J."/>
            <person name="Bukari Y."/>
            <person name="Amoako-Attah I."/>
            <person name="Meinhardt L.W."/>
            <person name="Bailey B.A."/>
            <person name="Cohen S.P."/>
        </authorList>
    </citation>
    <scope>NUCLEOTIDE SEQUENCE [LARGE SCALE GENOMIC DNA]</scope>
    <source>
        <strain evidence="2 3">GH-19</strain>
    </source>
</reference>
<dbReference type="Gene3D" id="3.30.40.10">
    <property type="entry name" value="Zinc/RING finger domain, C3HC4 (zinc finger)"/>
    <property type="match status" value="1"/>
</dbReference>
<dbReference type="EMBL" id="JBANRG010000060">
    <property type="protein sequence ID" value="KAK7441991.1"/>
    <property type="molecule type" value="Genomic_DNA"/>
</dbReference>
<feature type="compositionally biased region" description="Basic residues" evidence="1">
    <location>
        <begin position="521"/>
        <end position="531"/>
    </location>
</feature>
<feature type="compositionally biased region" description="Pro residues" evidence="1">
    <location>
        <begin position="464"/>
        <end position="477"/>
    </location>
</feature>